<dbReference type="AlphaFoldDB" id="A0A2A9EAG4"/>
<dbReference type="GO" id="GO:0006753">
    <property type="term" value="P:nucleoside phosphate metabolic process"/>
    <property type="evidence" value="ECO:0007669"/>
    <property type="project" value="TreeGrafter"/>
</dbReference>
<organism evidence="4 5">
    <name type="scientific">Flavimobilis soli</name>
    <dbReference type="NCBI Taxonomy" id="442709"/>
    <lineage>
        <taxon>Bacteria</taxon>
        <taxon>Bacillati</taxon>
        <taxon>Actinomycetota</taxon>
        <taxon>Actinomycetes</taxon>
        <taxon>Micrococcales</taxon>
        <taxon>Jonesiaceae</taxon>
        <taxon>Flavimobilis</taxon>
    </lineage>
</organism>
<dbReference type="PANTHER" id="PTHR11839:SF31">
    <property type="entry name" value="ADP-RIBOSE PYROPHOSPHATASE"/>
    <property type="match status" value="1"/>
</dbReference>
<dbReference type="Gene3D" id="3.90.79.10">
    <property type="entry name" value="Nucleoside Triphosphate Pyrophosphohydrolase"/>
    <property type="match status" value="1"/>
</dbReference>
<comment type="caution">
    <text evidence="4">The sequence shown here is derived from an EMBL/GenBank/DDBJ whole genome shotgun (WGS) entry which is preliminary data.</text>
</comment>
<dbReference type="Proteomes" id="UP000221394">
    <property type="component" value="Unassembled WGS sequence"/>
</dbReference>
<dbReference type="InterPro" id="IPR000086">
    <property type="entry name" value="NUDIX_hydrolase_dom"/>
</dbReference>
<evidence type="ECO:0000313" key="4">
    <source>
        <dbReference type="EMBL" id="PFG35813.1"/>
    </source>
</evidence>
<keyword evidence="1" id="KW-0378">Hydrolase</keyword>
<evidence type="ECO:0000256" key="2">
    <source>
        <dbReference type="SAM" id="MobiDB-lite"/>
    </source>
</evidence>
<keyword evidence="5" id="KW-1185">Reference proteome</keyword>
<evidence type="ECO:0000256" key="1">
    <source>
        <dbReference type="ARBA" id="ARBA00022801"/>
    </source>
</evidence>
<protein>
    <submittedName>
        <fullName evidence="4">ADP-ribose pyrophosphatase</fullName>
    </submittedName>
</protein>
<name>A0A2A9EAG4_9MICO</name>
<dbReference type="GO" id="GO:0019693">
    <property type="term" value="P:ribose phosphate metabolic process"/>
    <property type="evidence" value="ECO:0007669"/>
    <property type="project" value="TreeGrafter"/>
</dbReference>
<dbReference type="SUPFAM" id="SSF55811">
    <property type="entry name" value="Nudix"/>
    <property type="match status" value="1"/>
</dbReference>
<feature type="domain" description="Nudix hydrolase" evidence="3">
    <location>
        <begin position="46"/>
        <end position="186"/>
    </location>
</feature>
<dbReference type="PANTHER" id="PTHR11839">
    <property type="entry name" value="UDP/ADP-SUGAR PYROPHOSPHATASE"/>
    <property type="match status" value="1"/>
</dbReference>
<evidence type="ECO:0000259" key="3">
    <source>
        <dbReference type="PROSITE" id="PS51462"/>
    </source>
</evidence>
<dbReference type="Pfam" id="PF00293">
    <property type="entry name" value="NUDIX"/>
    <property type="match status" value="1"/>
</dbReference>
<feature type="region of interest" description="Disordered" evidence="2">
    <location>
        <begin position="196"/>
        <end position="219"/>
    </location>
</feature>
<sequence length="219" mass="24208">MTDPIFDRVAPRPVVDRRAVHGGAVWDVVSEDVDLGDAGVVTREWVDHPGAVATIAMDDEGRVLLLRQYRHPVRRELWEPPAGLLDIAAEDACLAAQRELAEEADLRAKTWHVLADYFTTPGGNNEALRVFLARDLSPVPESERHVREDEEMDMVPHWLPWEEAVESVLAGRLHNPSTVVGVLALAAAMHQGLETLRPGDAPWPERREGVPPGRIGRGA</sequence>
<accession>A0A2A9EAG4</accession>
<dbReference type="EMBL" id="PDJH01000001">
    <property type="protein sequence ID" value="PFG35813.1"/>
    <property type="molecule type" value="Genomic_DNA"/>
</dbReference>
<dbReference type="InterPro" id="IPR015797">
    <property type="entry name" value="NUDIX_hydrolase-like_dom_sf"/>
</dbReference>
<dbReference type="RefSeq" id="WP_098457063.1">
    <property type="nucleotide sequence ID" value="NZ_PDJH01000001.1"/>
</dbReference>
<evidence type="ECO:0000313" key="5">
    <source>
        <dbReference type="Proteomes" id="UP000221394"/>
    </source>
</evidence>
<dbReference type="GO" id="GO:0016787">
    <property type="term" value="F:hydrolase activity"/>
    <property type="evidence" value="ECO:0007669"/>
    <property type="project" value="UniProtKB-KW"/>
</dbReference>
<dbReference type="CDD" id="cd24158">
    <property type="entry name" value="NUDIX_ADPRase_Rv1700"/>
    <property type="match status" value="1"/>
</dbReference>
<gene>
    <name evidence="4" type="ORF">ATL41_0510</name>
</gene>
<dbReference type="OrthoDB" id="9806150at2"/>
<proteinExistence type="predicted"/>
<dbReference type="PROSITE" id="PS51462">
    <property type="entry name" value="NUDIX"/>
    <property type="match status" value="1"/>
</dbReference>
<reference evidence="4 5" key="1">
    <citation type="submission" date="2017-10" db="EMBL/GenBank/DDBJ databases">
        <title>Sequencing the genomes of 1000 actinobacteria strains.</title>
        <authorList>
            <person name="Klenk H.-P."/>
        </authorList>
    </citation>
    <scope>NUCLEOTIDE SEQUENCE [LARGE SCALE GENOMIC DNA]</scope>
    <source>
        <strain evidence="4 5">DSM 21574</strain>
    </source>
</reference>
<dbReference type="GO" id="GO:0005829">
    <property type="term" value="C:cytosol"/>
    <property type="evidence" value="ECO:0007669"/>
    <property type="project" value="TreeGrafter"/>
</dbReference>